<evidence type="ECO:0000259" key="2">
    <source>
        <dbReference type="Pfam" id="PF20703"/>
    </source>
</evidence>
<dbReference type="PANTHER" id="PTHR34301:SF8">
    <property type="entry name" value="ATPASE DOMAIN-CONTAINING PROTEIN"/>
    <property type="match status" value="1"/>
</dbReference>
<dbReference type="STRING" id="128403.WA1_43940"/>
<dbReference type="Gene3D" id="3.40.50.300">
    <property type="entry name" value="P-loop containing nucleotide triphosphate hydrolases"/>
    <property type="match status" value="1"/>
</dbReference>
<gene>
    <name evidence="3" type="ORF">WA1_43940</name>
</gene>
<dbReference type="SUPFAM" id="SSF52540">
    <property type="entry name" value="P-loop containing nucleoside triphosphate hydrolases"/>
    <property type="match status" value="1"/>
</dbReference>
<dbReference type="Pfam" id="PF20703">
    <property type="entry name" value="nSTAND1"/>
    <property type="match status" value="1"/>
</dbReference>
<proteinExistence type="predicted"/>
<evidence type="ECO:0008006" key="5">
    <source>
        <dbReference type="Google" id="ProtNLM"/>
    </source>
</evidence>
<protein>
    <recommendedName>
        <fullName evidence="5">CHAT domain-containing protein</fullName>
    </recommendedName>
</protein>
<dbReference type="AlphaFoldDB" id="A0A139WW27"/>
<dbReference type="OrthoDB" id="149072at2"/>
<comment type="caution">
    <text evidence="3">The sequence shown here is derived from an EMBL/GenBank/DDBJ whole genome shotgun (WGS) entry which is preliminary data.</text>
</comment>
<dbReference type="Pfam" id="PF12770">
    <property type="entry name" value="CHAT"/>
    <property type="match status" value="1"/>
</dbReference>
<evidence type="ECO:0000313" key="3">
    <source>
        <dbReference type="EMBL" id="KYC36640.1"/>
    </source>
</evidence>
<dbReference type="InterPro" id="IPR049052">
    <property type="entry name" value="nSTAND1"/>
</dbReference>
<evidence type="ECO:0000313" key="4">
    <source>
        <dbReference type="Proteomes" id="UP000076925"/>
    </source>
</evidence>
<feature type="domain" description="Novel STAND NTPase 1" evidence="2">
    <location>
        <begin position="216"/>
        <end position="426"/>
    </location>
</feature>
<name>A0A139WW27_9CYAN</name>
<reference evidence="3 4" key="1">
    <citation type="journal article" date="2013" name="Genome Biol. Evol.">
        <title>Genomes of Stigonematalean cyanobacteria (subsection V) and the evolution of oxygenic photosynthesis from prokaryotes to plastids.</title>
        <authorList>
            <person name="Dagan T."/>
            <person name="Roettger M."/>
            <person name="Stucken K."/>
            <person name="Landan G."/>
            <person name="Koch R."/>
            <person name="Major P."/>
            <person name="Gould S.B."/>
            <person name="Goremykin V.V."/>
            <person name="Rippka R."/>
            <person name="Tandeau de Marsac N."/>
            <person name="Gugger M."/>
            <person name="Lockhart P.J."/>
            <person name="Allen J.F."/>
            <person name="Brune I."/>
            <person name="Maus I."/>
            <person name="Puhler A."/>
            <person name="Martin W.F."/>
        </authorList>
    </citation>
    <scope>NUCLEOTIDE SEQUENCE [LARGE SCALE GENOMIC DNA]</scope>
    <source>
        <strain evidence="3 4">PCC 7110</strain>
    </source>
</reference>
<dbReference type="Proteomes" id="UP000076925">
    <property type="component" value="Unassembled WGS sequence"/>
</dbReference>
<dbReference type="InterPro" id="IPR024983">
    <property type="entry name" value="CHAT_dom"/>
</dbReference>
<dbReference type="PANTHER" id="PTHR34301">
    <property type="entry name" value="DNA-BINDING PROTEIN-RELATED"/>
    <property type="match status" value="1"/>
</dbReference>
<feature type="domain" description="CHAT" evidence="1">
    <location>
        <begin position="24"/>
        <end position="165"/>
    </location>
</feature>
<evidence type="ECO:0000259" key="1">
    <source>
        <dbReference type="Pfam" id="PF12770"/>
    </source>
</evidence>
<accession>A0A139WW27</accession>
<organism evidence="3 4">
    <name type="scientific">Scytonema hofmannii PCC 7110</name>
    <dbReference type="NCBI Taxonomy" id="128403"/>
    <lineage>
        <taxon>Bacteria</taxon>
        <taxon>Bacillati</taxon>
        <taxon>Cyanobacteriota</taxon>
        <taxon>Cyanophyceae</taxon>
        <taxon>Nostocales</taxon>
        <taxon>Scytonemataceae</taxon>
        <taxon>Scytonema</taxon>
    </lineage>
</organism>
<dbReference type="InterPro" id="IPR027417">
    <property type="entry name" value="P-loop_NTPase"/>
</dbReference>
<keyword evidence="4" id="KW-1185">Reference proteome</keyword>
<sequence length="442" mass="49620">MLCEIPVRILFLAADPSDASRLRSQQELRDIEDRLRIAKELGKYKLENHGSVRVDDITRAIFDVNPHIIHFSGHGIHTGELCFENESGNIQLVKPDALAALFKLFASQVYCIVLNACHSEIQAKAIAEHIPFVIGMNDAIGDRAAIAFAVGFYEALAANRSIEEAYDFGCVRIQLQGFPEHLKPVIYQKQPLISFPTSEPKKTIANPFIPQVGRVEDPRQFFGRERDIQRVFEVLESGSSVALIGEEGIGKSSLLWAICQQAETRLESPRLPIFLDLNEIGNESDFYIALCDKLDIPECKGYKLTRSLRQHPKKVLLAIDNVAKFTWKGFTRQVRDQLRALAEGNDAPIRLILAASEPLDNLFNDSHDKGKTSPLAGICQEEQIKRWDETTMRDFIANRLAGTGVSFSEETITQLVQQSDGHPRRLVQICYRAFAQYVGGML</sequence>
<dbReference type="EMBL" id="ANNX02000047">
    <property type="protein sequence ID" value="KYC36640.1"/>
    <property type="molecule type" value="Genomic_DNA"/>
</dbReference>
<dbReference type="RefSeq" id="WP_017744661.1">
    <property type="nucleotide sequence ID" value="NZ_KQ976354.1"/>
</dbReference>